<gene>
    <name evidence="1" type="ORF">Dfulv_38980</name>
</gene>
<dbReference type="RefSeq" id="WP_259858820.1">
    <property type="nucleotide sequence ID" value="NZ_BAAAST010000038.1"/>
</dbReference>
<reference evidence="1" key="1">
    <citation type="submission" date="2021-04" db="EMBL/GenBank/DDBJ databases">
        <authorList>
            <person name="Hartkoorn R.C."/>
            <person name="Beaudoing E."/>
            <person name="Hot D."/>
        </authorList>
    </citation>
    <scope>NUCLEOTIDE SEQUENCE</scope>
    <source>
        <strain evidence="1">NRRL B-16292</strain>
    </source>
</reference>
<protein>
    <submittedName>
        <fullName evidence="1">Uncharacterized protein</fullName>
    </submittedName>
</protein>
<reference evidence="1" key="2">
    <citation type="submission" date="2022-09" db="EMBL/GenBank/DDBJ databases">
        <title>Biosynthetic gene clusters of Dactylosporangioum fulvum.</title>
        <authorList>
            <person name="Caradec T."/>
        </authorList>
    </citation>
    <scope>NUCLEOTIDE SEQUENCE</scope>
    <source>
        <strain evidence="1">NRRL B-16292</strain>
    </source>
</reference>
<evidence type="ECO:0000313" key="1">
    <source>
        <dbReference type="EMBL" id="UWP81057.1"/>
    </source>
</evidence>
<organism evidence="1 2">
    <name type="scientific">Dactylosporangium fulvum</name>
    <dbReference type="NCBI Taxonomy" id="53359"/>
    <lineage>
        <taxon>Bacteria</taxon>
        <taxon>Bacillati</taxon>
        <taxon>Actinomycetota</taxon>
        <taxon>Actinomycetes</taxon>
        <taxon>Micromonosporales</taxon>
        <taxon>Micromonosporaceae</taxon>
        <taxon>Dactylosporangium</taxon>
    </lineage>
</organism>
<proteinExistence type="predicted"/>
<evidence type="ECO:0000313" key="2">
    <source>
        <dbReference type="Proteomes" id="UP001059617"/>
    </source>
</evidence>
<dbReference type="EMBL" id="CP073720">
    <property type="protein sequence ID" value="UWP81057.1"/>
    <property type="molecule type" value="Genomic_DNA"/>
</dbReference>
<accession>A0ABY5VV25</accession>
<name>A0ABY5VV25_9ACTN</name>
<sequence>MVSTATRAVLEVERLGLVVLEVERLVQGVGGGQRGRVSLG</sequence>
<dbReference type="Proteomes" id="UP001059617">
    <property type="component" value="Chromosome"/>
</dbReference>
<keyword evidence="2" id="KW-1185">Reference proteome</keyword>